<comment type="caution">
    <text evidence="1">The sequence shown here is derived from an EMBL/GenBank/DDBJ whole genome shotgun (WGS) entry which is preliminary data.</text>
</comment>
<name>A0AAJ2GZQ1_9HYPH</name>
<dbReference type="Pfam" id="PF13177">
    <property type="entry name" value="DNA_pol3_delta2"/>
    <property type="match status" value="1"/>
</dbReference>
<protein>
    <recommendedName>
        <fullName evidence="3">DNA polymerase III subunit delta</fullName>
    </recommendedName>
</protein>
<dbReference type="Proteomes" id="UP001268610">
    <property type="component" value="Unassembled WGS sequence"/>
</dbReference>
<dbReference type="EMBL" id="JAVLSF010001158">
    <property type="protein sequence ID" value="MDR9778745.1"/>
    <property type="molecule type" value="Genomic_DNA"/>
</dbReference>
<accession>A0AAJ2GZQ1</accession>
<dbReference type="AlphaFoldDB" id="A0AAJ2GZQ1"/>
<evidence type="ECO:0008006" key="3">
    <source>
        <dbReference type="Google" id="ProtNLM"/>
    </source>
</evidence>
<proteinExistence type="predicted"/>
<gene>
    <name evidence="1" type="ORF">RJJ65_40070</name>
</gene>
<dbReference type="InterPro" id="IPR027417">
    <property type="entry name" value="P-loop_NTPase"/>
</dbReference>
<dbReference type="SUPFAM" id="SSF52540">
    <property type="entry name" value="P-loop containing nucleoside triphosphate hydrolases"/>
    <property type="match status" value="1"/>
</dbReference>
<sequence>MKKLDLKPEAPSYFTDCLPWQQSHWKRITLRFPNIPHAILLTGMQGSGKRQFADQLAAWLLCLNQQPNHACGECNSCQWLKSDTHPSLLRISPETDAKGKL</sequence>
<feature type="non-terminal residue" evidence="1">
    <location>
        <position position="101"/>
    </location>
</feature>
<evidence type="ECO:0000313" key="1">
    <source>
        <dbReference type="EMBL" id="MDR9778745.1"/>
    </source>
</evidence>
<evidence type="ECO:0000313" key="2">
    <source>
        <dbReference type="Proteomes" id="UP001268610"/>
    </source>
</evidence>
<dbReference type="Gene3D" id="3.40.50.300">
    <property type="entry name" value="P-loop containing nucleotide triphosphate hydrolases"/>
    <property type="match status" value="1"/>
</dbReference>
<organism evidence="1 2">
    <name type="scientific">Rhizobium hidalgonense</name>
    <dbReference type="NCBI Taxonomy" id="1538159"/>
    <lineage>
        <taxon>Bacteria</taxon>
        <taxon>Pseudomonadati</taxon>
        <taxon>Pseudomonadota</taxon>
        <taxon>Alphaproteobacteria</taxon>
        <taxon>Hyphomicrobiales</taxon>
        <taxon>Rhizobiaceae</taxon>
        <taxon>Rhizobium/Agrobacterium group</taxon>
        <taxon>Rhizobium</taxon>
    </lineage>
</organism>
<reference evidence="1" key="1">
    <citation type="submission" date="2023-04" db="EMBL/GenBank/DDBJ databases">
        <title>Genomic characterization of faba bean (Vicia faba) microsymbionts in Mexican soils.</title>
        <authorList>
            <person name="Rivera Orduna F.N."/>
            <person name="Guevara-Luna J."/>
            <person name="Yan J."/>
            <person name="Arroyo-Herrera I."/>
            <person name="Li Y."/>
            <person name="Vasquez-Murrieta M.S."/>
            <person name="Wang E.T."/>
        </authorList>
    </citation>
    <scope>NUCLEOTIDE SEQUENCE</scope>
    <source>
        <strain evidence="1">CH26</strain>
    </source>
</reference>